<dbReference type="EMBL" id="LSCQ01000020">
    <property type="protein sequence ID" value="KXB37757.1"/>
    <property type="molecule type" value="Genomic_DNA"/>
</dbReference>
<reference evidence="1 2" key="1">
    <citation type="submission" date="2016-01" db="EMBL/GenBank/DDBJ databases">
        <authorList>
            <person name="Oliw E.H."/>
        </authorList>
    </citation>
    <scope>NUCLEOTIDE SEQUENCE [LARGE SCALE GENOMIC DNA]</scope>
    <source>
        <strain evidence="1 2">KA00635</strain>
    </source>
</reference>
<protein>
    <submittedName>
        <fullName evidence="1">Uncharacterized protein</fullName>
    </submittedName>
</protein>
<accession>A0A133Y3J9</accession>
<comment type="caution">
    <text evidence="1">The sequence shown here is derived from an EMBL/GenBank/DDBJ whole genome shotgun (WGS) entry which is preliminary data.</text>
</comment>
<evidence type="ECO:0000313" key="1">
    <source>
        <dbReference type="EMBL" id="KXB37757.1"/>
    </source>
</evidence>
<name>A0A133Y3J9_9LACT</name>
<gene>
    <name evidence="1" type="ORF">HMPREF3187_00474</name>
</gene>
<dbReference type="PATRIC" id="fig|87541.4.peg.476"/>
<dbReference type="Proteomes" id="UP000070422">
    <property type="component" value="Unassembled WGS sequence"/>
</dbReference>
<dbReference type="AlphaFoldDB" id="A0A133Y3J9"/>
<sequence>MRKLGYFLLTILGMGFVDWMKSQVKAPTLAKDIKPINKRMDGEDYVK</sequence>
<organism evidence="1 2">
    <name type="scientific">Aerococcus christensenii</name>
    <dbReference type="NCBI Taxonomy" id="87541"/>
    <lineage>
        <taxon>Bacteria</taxon>
        <taxon>Bacillati</taxon>
        <taxon>Bacillota</taxon>
        <taxon>Bacilli</taxon>
        <taxon>Lactobacillales</taxon>
        <taxon>Aerococcaceae</taxon>
        <taxon>Aerococcus</taxon>
    </lineage>
</organism>
<proteinExistence type="predicted"/>
<evidence type="ECO:0000313" key="2">
    <source>
        <dbReference type="Proteomes" id="UP000070422"/>
    </source>
</evidence>